<keyword evidence="7" id="KW-0408">Iron</keyword>
<keyword evidence="8" id="KW-0406">Ion transport</keyword>
<keyword evidence="3" id="KW-1134">Transmembrane beta strand</keyword>
<evidence type="ECO:0000259" key="15">
    <source>
        <dbReference type="Pfam" id="PF07715"/>
    </source>
</evidence>
<accession>A0A512AN29</accession>
<dbReference type="GO" id="GO:0009279">
    <property type="term" value="C:cell outer membrane"/>
    <property type="evidence" value="ECO:0007669"/>
    <property type="project" value="UniProtKB-SubCell"/>
</dbReference>
<dbReference type="InterPro" id="IPR039426">
    <property type="entry name" value="TonB-dep_rcpt-like"/>
</dbReference>
<sequence>MKQTVIQSCASVLALAVAGLAAPVHAQSAAPAAAETAATDAPADTLSEIVVTASTGTKSKLDSSVSISSVDSAIIANFRPMSEGDLLRLLPGLQPNVSGPGGNGNFAVRGLPVATGGATFVQLQEDGLPTVLFGDIQFGNNDYWTKSSPIDARVDAIRGGTAATLASQAPGAVINYISKTDRSEGGYVQVERNLTYDYTRASFRFSGAIDDKTHFNIGGYYGAGDGPWHSGYQLSKSYLIKGNITREFDDNRGFFRLYFKAQDTQEPNTQGGIACGNLSGGKVSGLTACPGFDPRRASNFSPYNTNVNYVDFNSGGLASTPLNGITTNAQSIQAQLHYKFDNGITVDNNARYTNMSGGFSSNFLSVSPLSGLIGSTKNGSVVARAVYSAGPDKGKDVAEAFYNNNVSVYTRIRDVGSFVNDAKLNWQGDLGAVKANLTAGWFYMNQKVAMDWHPNQFNASLTPAASPIDLLDSAGNLLSANGFTGYNNNWGGCCARTYDYTFTDNAPYADFIFDVGKFELDASVRHDINKGTGSGINANPAVGDAVTHFITQNAVNPVTGASQQVSLPYYLPDGAREVINYTKATTSWSVGASFKPADNLNLFVRASKGVRANADRLSFSGYFNANGTLNDRGNTAVSNNVYQYEVGLKNRGNIGAARYTVELTAYHSHFNITTFELSQTICPIVTGSPTTFTCIISDKYKTTGAEFYGTLNMGGFSLLANMTYNKSKKQPSAPGSVFSRSNNIPDLSYTFAANYDVNDMVALGANITGVTSTLDGAGNEWPGGSVVGANLKVRPIKNLELGVNVYNLFNKLTPLGPAGTDYQPGNGTFVGGIAPVLGRNVNASVRFSF</sequence>
<protein>
    <submittedName>
        <fullName evidence="16">TonB-dependent receptor</fullName>
    </submittedName>
</protein>
<keyword evidence="9 12" id="KW-0798">TonB box</keyword>
<feature type="domain" description="TonB-dependent receptor plug" evidence="15">
    <location>
        <begin position="60"/>
        <end position="173"/>
    </location>
</feature>
<evidence type="ECO:0000256" key="12">
    <source>
        <dbReference type="RuleBase" id="RU003357"/>
    </source>
</evidence>
<dbReference type="RefSeq" id="WP_147160444.1">
    <property type="nucleotide sequence ID" value="NZ_BJYR01000019.1"/>
</dbReference>
<organism evidence="16 17">
    <name type="scientific">Novosphingobium sediminis</name>
    <dbReference type="NCBI Taxonomy" id="707214"/>
    <lineage>
        <taxon>Bacteria</taxon>
        <taxon>Pseudomonadati</taxon>
        <taxon>Pseudomonadota</taxon>
        <taxon>Alphaproteobacteria</taxon>
        <taxon>Sphingomonadales</taxon>
        <taxon>Sphingomonadaceae</taxon>
        <taxon>Novosphingobium</taxon>
    </lineage>
</organism>
<evidence type="ECO:0000256" key="11">
    <source>
        <dbReference type="ARBA" id="ARBA00023237"/>
    </source>
</evidence>
<dbReference type="Pfam" id="PF07715">
    <property type="entry name" value="Plug"/>
    <property type="match status" value="1"/>
</dbReference>
<comment type="subcellular location">
    <subcellularLocation>
        <location evidence="1">Cell outer membrane</location>
        <topology evidence="1">Multi-pass membrane protein</topology>
    </subcellularLocation>
</comment>
<dbReference type="InterPro" id="IPR012910">
    <property type="entry name" value="Plug_dom"/>
</dbReference>
<dbReference type="OrthoDB" id="7386960at2"/>
<dbReference type="InterPro" id="IPR036942">
    <property type="entry name" value="Beta-barrel_TonB_sf"/>
</dbReference>
<proteinExistence type="inferred from homology"/>
<evidence type="ECO:0000256" key="2">
    <source>
        <dbReference type="ARBA" id="ARBA00022448"/>
    </source>
</evidence>
<dbReference type="InterPro" id="IPR037066">
    <property type="entry name" value="Plug_dom_sf"/>
</dbReference>
<feature type="chain" id="PRO_5021903032" evidence="13">
    <location>
        <begin position="27"/>
        <end position="849"/>
    </location>
</feature>
<gene>
    <name evidence="16" type="ORF">NSE01_29520</name>
</gene>
<evidence type="ECO:0000256" key="7">
    <source>
        <dbReference type="ARBA" id="ARBA00023004"/>
    </source>
</evidence>
<evidence type="ECO:0000256" key="10">
    <source>
        <dbReference type="ARBA" id="ARBA00023136"/>
    </source>
</evidence>
<feature type="signal peptide" evidence="13">
    <location>
        <begin position="1"/>
        <end position="26"/>
    </location>
</feature>
<evidence type="ECO:0000256" key="8">
    <source>
        <dbReference type="ARBA" id="ARBA00023065"/>
    </source>
</evidence>
<dbReference type="Gene3D" id="2.40.170.20">
    <property type="entry name" value="TonB-dependent receptor, beta-barrel domain"/>
    <property type="match status" value="1"/>
</dbReference>
<evidence type="ECO:0000256" key="6">
    <source>
        <dbReference type="ARBA" id="ARBA00022729"/>
    </source>
</evidence>
<dbReference type="Proteomes" id="UP000321464">
    <property type="component" value="Unassembled WGS sequence"/>
</dbReference>
<evidence type="ECO:0000256" key="3">
    <source>
        <dbReference type="ARBA" id="ARBA00022452"/>
    </source>
</evidence>
<comment type="similarity">
    <text evidence="12">Belongs to the TonB-dependent receptor family.</text>
</comment>
<dbReference type="PANTHER" id="PTHR32552:SF89">
    <property type="entry name" value="CATECHOLATE SIDEROPHORE RECEPTOR FIU"/>
    <property type="match status" value="1"/>
</dbReference>
<evidence type="ECO:0000313" key="17">
    <source>
        <dbReference type="Proteomes" id="UP000321464"/>
    </source>
</evidence>
<evidence type="ECO:0000256" key="4">
    <source>
        <dbReference type="ARBA" id="ARBA00022496"/>
    </source>
</evidence>
<keyword evidence="2" id="KW-0813">Transport</keyword>
<name>A0A512AN29_9SPHN</name>
<evidence type="ECO:0000256" key="9">
    <source>
        <dbReference type="ARBA" id="ARBA00023077"/>
    </source>
</evidence>
<keyword evidence="10 12" id="KW-0472">Membrane</keyword>
<dbReference type="EMBL" id="BJYR01000019">
    <property type="protein sequence ID" value="GEO01120.1"/>
    <property type="molecule type" value="Genomic_DNA"/>
</dbReference>
<keyword evidence="11" id="KW-0998">Cell outer membrane</keyword>
<keyword evidence="16" id="KW-0675">Receptor</keyword>
<keyword evidence="6 13" id="KW-0732">Signal</keyword>
<keyword evidence="5" id="KW-0812">Transmembrane</keyword>
<dbReference type="Pfam" id="PF00593">
    <property type="entry name" value="TonB_dep_Rec_b-barrel"/>
    <property type="match status" value="1"/>
</dbReference>
<evidence type="ECO:0000256" key="5">
    <source>
        <dbReference type="ARBA" id="ARBA00022692"/>
    </source>
</evidence>
<evidence type="ECO:0000313" key="16">
    <source>
        <dbReference type="EMBL" id="GEO01120.1"/>
    </source>
</evidence>
<dbReference type="InterPro" id="IPR000531">
    <property type="entry name" value="Beta-barrel_TonB"/>
</dbReference>
<feature type="domain" description="TonB-dependent receptor-like beta-barrel" evidence="14">
    <location>
        <begin position="298"/>
        <end position="808"/>
    </location>
</feature>
<reference evidence="16 17" key="1">
    <citation type="submission" date="2019-07" db="EMBL/GenBank/DDBJ databases">
        <title>Whole genome shotgun sequence of Novosphingobium sediminis NBRC 106119.</title>
        <authorList>
            <person name="Hosoyama A."/>
            <person name="Uohara A."/>
            <person name="Ohji S."/>
            <person name="Ichikawa N."/>
        </authorList>
    </citation>
    <scope>NUCLEOTIDE SEQUENCE [LARGE SCALE GENOMIC DNA]</scope>
    <source>
        <strain evidence="16 17">NBRC 106119</strain>
    </source>
</reference>
<keyword evidence="17" id="KW-1185">Reference proteome</keyword>
<dbReference type="GO" id="GO:0015344">
    <property type="term" value="F:siderophore uptake transmembrane transporter activity"/>
    <property type="evidence" value="ECO:0007669"/>
    <property type="project" value="TreeGrafter"/>
</dbReference>
<dbReference type="AlphaFoldDB" id="A0A512AN29"/>
<evidence type="ECO:0000256" key="13">
    <source>
        <dbReference type="SAM" id="SignalP"/>
    </source>
</evidence>
<dbReference type="SUPFAM" id="SSF56935">
    <property type="entry name" value="Porins"/>
    <property type="match status" value="1"/>
</dbReference>
<dbReference type="PANTHER" id="PTHR32552">
    <property type="entry name" value="FERRICHROME IRON RECEPTOR-RELATED"/>
    <property type="match status" value="1"/>
</dbReference>
<dbReference type="Gene3D" id="2.170.130.10">
    <property type="entry name" value="TonB-dependent receptor, plug domain"/>
    <property type="match status" value="1"/>
</dbReference>
<comment type="caution">
    <text evidence="16">The sequence shown here is derived from an EMBL/GenBank/DDBJ whole genome shotgun (WGS) entry which is preliminary data.</text>
</comment>
<evidence type="ECO:0000259" key="14">
    <source>
        <dbReference type="Pfam" id="PF00593"/>
    </source>
</evidence>
<evidence type="ECO:0000256" key="1">
    <source>
        <dbReference type="ARBA" id="ARBA00004571"/>
    </source>
</evidence>
<keyword evidence="4" id="KW-0410">Iron transport</keyword>